<dbReference type="GO" id="GO:0032259">
    <property type="term" value="P:methylation"/>
    <property type="evidence" value="ECO:0007669"/>
    <property type="project" value="UniProtKB-KW"/>
</dbReference>
<dbReference type="SUPFAM" id="SSF53335">
    <property type="entry name" value="S-adenosyl-L-methionine-dependent methyltransferases"/>
    <property type="match status" value="1"/>
</dbReference>
<reference evidence="6" key="1">
    <citation type="submission" date="2016-10" db="EMBL/GenBank/DDBJ databases">
        <authorList>
            <person name="Varghese N."/>
            <person name="Submissions S."/>
        </authorList>
    </citation>
    <scope>NUCLEOTIDE SEQUENCE [LARGE SCALE GENOMIC DNA]</scope>
    <source>
        <strain evidence="6">DSM 44771</strain>
    </source>
</reference>
<name>A0A1I6P6F7_9PSEU</name>
<evidence type="ECO:0000313" key="5">
    <source>
        <dbReference type="EMBL" id="SFS35762.1"/>
    </source>
</evidence>
<evidence type="ECO:0000256" key="1">
    <source>
        <dbReference type="ARBA" id="ARBA00008361"/>
    </source>
</evidence>
<dbReference type="RefSeq" id="WP_093413355.1">
    <property type="nucleotide sequence ID" value="NZ_FOZX01000001.1"/>
</dbReference>
<feature type="domain" description="Methyltransferase type 11" evidence="4">
    <location>
        <begin position="54"/>
        <end position="148"/>
    </location>
</feature>
<evidence type="ECO:0000313" key="6">
    <source>
        <dbReference type="Proteomes" id="UP000198852"/>
    </source>
</evidence>
<keyword evidence="2 5" id="KW-0489">Methyltransferase</keyword>
<organism evidence="5 6">
    <name type="scientific">Saccharopolyspora flava</name>
    <dbReference type="NCBI Taxonomy" id="95161"/>
    <lineage>
        <taxon>Bacteria</taxon>
        <taxon>Bacillati</taxon>
        <taxon>Actinomycetota</taxon>
        <taxon>Actinomycetes</taxon>
        <taxon>Pseudonocardiales</taxon>
        <taxon>Pseudonocardiaceae</taxon>
        <taxon>Saccharopolyspora</taxon>
    </lineage>
</organism>
<dbReference type="PANTHER" id="PTHR44942:SF4">
    <property type="entry name" value="METHYLTRANSFERASE TYPE 11 DOMAIN-CONTAINING PROTEIN"/>
    <property type="match status" value="1"/>
</dbReference>
<dbReference type="InterPro" id="IPR051052">
    <property type="entry name" value="Diverse_substrate_MTase"/>
</dbReference>
<sequence>MRTWREKRAPEVTPSPNIWNWPEVYEAENRAQDSAGALWKALRAERDWSGLDVVDVGCGDGFHLPVFAATARSVIGVEPHEPLAERARARMSGTPGVDVRVAPAQRLPLADGSADLLHARTAYFFGPGCEPGLAEAERVLRPGGTLAIIDLDTASRPYGEWMRTDAPQIDPAAIESFFARHHFTSTTVSTLWRFHDRETFEAVLRIEFSAKTAARAIAESPGRTLPVTYRLRTRTKPSGLLTP</sequence>
<dbReference type="InterPro" id="IPR029063">
    <property type="entry name" value="SAM-dependent_MTases_sf"/>
</dbReference>
<dbReference type="CDD" id="cd02440">
    <property type="entry name" value="AdoMet_MTases"/>
    <property type="match status" value="1"/>
</dbReference>
<dbReference type="InterPro" id="IPR013216">
    <property type="entry name" value="Methyltransf_11"/>
</dbReference>
<protein>
    <submittedName>
        <fullName evidence="5">Methyltransferase domain-containing protein</fullName>
    </submittedName>
</protein>
<evidence type="ECO:0000259" key="4">
    <source>
        <dbReference type="Pfam" id="PF08241"/>
    </source>
</evidence>
<keyword evidence="3 5" id="KW-0808">Transferase</keyword>
<dbReference type="PANTHER" id="PTHR44942">
    <property type="entry name" value="METHYLTRANSF_11 DOMAIN-CONTAINING PROTEIN"/>
    <property type="match status" value="1"/>
</dbReference>
<dbReference type="Pfam" id="PF08241">
    <property type="entry name" value="Methyltransf_11"/>
    <property type="match status" value="1"/>
</dbReference>
<dbReference type="AlphaFoldDB" id="A0A1I6P6F7"/>
<dbReference type="STRING" id="95161.SAMN05660874_00498"/>
<dbReference type="Gene3D" id="3.40.50.150">
    <property type="entry name" value="Vaccinia Virus protein VP39"/>
    <property type="match status" value="1"/>
</dbReference>
<comment type="similarity">
    <text evidence="1">Belongs to the methyltransferase superfamily.</text>
</comment>
<dbReference type="GO" id="GO:0008757">
    <property type="term" value="F:S-adenosylmethionine-dependent methyltransferase activity"/>
    <property type="evidence" value="ECO:0007669"/>
    <property type="project" value="InterPro"/>
</dbReference>
<evidence type="ECO:0000256" key="2">
    <source>
        <dbReference type="ARBA" id="ARBA00022603"/>
    </source>
</evidence>
<dbReference type="OrthoDB" id="9797252at2"/>
<accession>A0A1I6P6F7</accession>
<gene>
    <name evidence="5" type="ORF">SAMN05660874_00498</name>
</gene>
<dbReference type="Proteomes" id="UP000198852">
    <property type="component" value="Unassembled WGS sequence"/>
</dbReference>
<proteinExistence type="inferred from homology"/>
<dbReference type="EMBL" id="FOZX01000001">
    <property type="protein sequence ID" value="SFS35762.1"/>
    <property type="molecule type" value="Genomic_DNA"/>
</dbReference>
<keyword evidence="6" id="KW-1185">Reference proteome</keyword>
<evidence type="ECO:0000256" key="3">
    <source>
        <dbReference type="ARBA" id="ARBA00022679"/>
    </source>
</evidence>